<reference evidence="3 4" key="1">
    <citation type="submission" date="2015-04" db="EMBL/GenBank/DDBJ databases">
        <title>Whole genome shotgun sequence of Flavihumibacter petaseus NBRC 106054.</title>
        <authorList>
            <person name="Miyazawa S."/>
            <person name="Hosoyama A."/>
            <person name="Hashimoto M."/>
            <person name="Noguchi M."/>
            <person name="Tsuchikane K."/>
            <person name="Ohji S."/>
            <person name="Yamazoe A."/>
            <person name="Ichikawa N."/>
            <person name="Kimura A."/>
            <person name="Fujita N."/>
        </authorList>
    </citation>
    <scope>NUCLEOTIDE SEQUENCE [LARGE SCALE GENOMIC DNA]</scope>
    <source>
        <strain evidence="3 4">NBRC 106054</strain>
    </source>
</reference>
<keyword evidence="2" id="KW-1133">Transmembrane helix</keyword>
<name>A0A0E9N1Y4_9BACT</name>
<keyword evidence="2" id="KW-0472">Membrane</keyword>
<evidence type="ECO:0000256" key="2">
    <source>
        <dbReference type="SAM" id="Phobius"/>
    </source>
</evidence>
<dbReference type="EMBL" id="BBWV01000003">
    <property type="protein sequence ID" value="GAO44032.1"/>
    <property type="molecule type" value="Genomic_DNA"/>
</dbReference>
<dbReference type="Proteomes" id="UP000033121">
    <property type="component" value="Unassembled WGS sequence"/>
</dbReference>
<accession>A0A0E9N1Y4</accession>
<evidence type="ECO:0000313" key="4">
    <source>
        <dbReference type="Proteomes" id="UP000033121"/>
    </source>
</evidence>
<keyword evidence="2" id="KW-0812">Transmembrane</keyword>
<feature type="transmembrane region" description="Helical" evidence="2">
    <location>
        <begin position="21"/>
        <end position="39"/>
    </location>
</feature>
<gene>
    <name evidence="3" type="ORF">FPE01S_03_00720</name>
</gene>
<proteinExistence type="predicted"/>
<dbReference type="AlphaFoldDB" id="A0A0E9N1Y4"/>
<protein>
    <submittedName>
        <fullName evidence="3">Uncharacterized protein</fullName>
    </submittedName>
</protein>
<evidence type="ECO:0000256" key="1">
    <source>
        <dbReference type="SAM" id="MobiDB-lite"/>
    </source>
</evidence>
<comment type="caution">
    <text evidence="3">The sequence shown here is derived from an EMBL/GenBank/DDBJ whole genome shotgun (WGS) entry which is preliminary data.</text>
</comment>
<organism evidence="3 4">
    <name type="scientific">Flavihumibacter petaseus NBRC 106054</name>
    <dbReference type="NCBI Taxonomy" id="1220578"/>
    <lineage>
        <taxon>Bacteria</taxon>
        <taxon>Pseudomonadati</taxon>
        <taxon>Bacteroidota</taxon>
        <taxon>Chitinophagia</taxon>
        <taxon>Chitinophagales</taxon>
        <taxon>Chitinophagaceae</taxon>
        <taxon>Flavihumibacter</taxon>
    </lineage>
</organism>
<feature type="region of interest" description="Disordered" evidence="1">
    <location>
        <begin position="88"/>
        <end position="110"/>
    </location>
</feature>
<feature type="transmembrane region" description="Helical" evidence="2">
    <location>
        <begin position="45"/>
        <end position="62"/>
    </location>
</feature>
<dbReference type="STRING" id="1220578.FPE01S_03_00720"/>
<feature type="compositionally biased region" description="Basic and acidic residues" evidence="1">
    <location>
        <begin position="88"/>
        <end position="101"/>
    </location>
</feature>
<evidence type="ECO:0000313" key="3">
    <source>
        <dbReference type="EMBL" id="GAO44032.1"/>
    </source>
</evidence>
<keyword evidence="4" id="KW-1185">Reference proteome</keyword>
<sequence length="110" mass="12551">MALPAAKGILMQNQSSVRVSGIILLLLVIINSIIIREAYTGNEKWYLALVVSVPLLMLAMFSNGQQKPVRLYIPFRQTYFQQSKMHIKHTDHEKQGKDSSRCKKTLTAYQ</sequence>